<gene>
    <name evidence="1" type="ORF">D9613_008186</name>
</gene>
<keyword evidence="2" id="KW-1185">Reference proteome</keyword>
<dbReference type="AlphaFoldDB" id="A0A8H4QMI2"/>
<dbReference type="Proteomes" id="UP000521872">
    <property type="component" value="Unassembled WGS sequence"/>
</dbReference>
<organism evidence="1 2">
    <name type="scientific">Agrocybe pediades</name>
    <dbReference type="NCBI Taxonomy" id="84607"/>
    <lineage>
        <taxon>Eukaryota</taxon>
        <taxon>Fungi</taxon>
        <taxon>Dikarya</taxon>
        <taxon>Basidiomycota</taxon>
        <taxon>Agaricomycotina</taxon>
        <taxon>Agaricomycetes</taxon>
        <taxon>Agaricomycetidae</taxon>
        <taxon>Agaricales</taxon>
        <taxon>Agaricineae</taxon>
        <taxon>Strophariaceae</taxon>
        <taxon>Agrocybe</taxon>
    </lineage>
</organism>
<name>A0A8H4QMI2_9AGAR</name>
<comment type="caution">
    <text evidence="1">The sequence shown here is derived from an EMBL/GenBank/DDBJ whole genome shotgun (WGS) entry which is preliminary data.</text>
</comment>
<evidence type="ECO:0000313" key="1">
    <source>
        <dbReference type="EMBL" id="KAF4613614.1"/>
    </source>
</evidence>
<protein>
    <submittedName>
        <fullName evidence="1">Uncharacterized protein</fullName>
    </submittedName>
</protein>
<sequence length="251" mass="28127">MVFSEQVNCFANCKEFLTGAKSFFEAAFAMVNSKKLVANFKGFPSTANATYSTELQTWEVQTSTNELENLVNWAVVFYHRKINDAKTQIDAYYSKIDITKSSSKDFSSGAKRKLSLRGLRTVSPWMMTVRTGSVQRIRNTPDSVEHFDQSQIMAEDHDGFLKGVADLFRLSIVVNVGEEKSSSLRRSRTVTTAQVVAIKSIRRAQQSISTLQKRVKQILKQRRSTLAELYAAAGTTGQPPKQMPLAGTFFI</sequence>
<evidence type="ECO:0000313" key="2">
    <source>
        <dbReference type="Proteomes" id="UP000521872"/>
    </source>
</evidence>
<dbReference type="EMBL" id="JAACJL010000045">
    <property type="protein sequence ID" value="KAF4613614.1"/>
    <property type="molecule type" value="Genomic_DNA"/>
</dbReference>
<accession>A0A8H4QMI2</accession>
<reference evidence="1 2" key="1">
    <citation type="submission" date="2019-12" db="EMBL/GenBank/DDBJ databases">
        <authorList>
            <person name="Floudas D."/>
            <person name="Bentzer J."/>
            <person name="Ahren D."/>
            <person name="Johansson T."/>
            <person name="Persson P."/>
            <person name="Tunlid A."/>
        </authorList>
    </citation>
    <scope>NUCLEOTIDE SEQUENCE [LARGE SCALE GENOMIC DNA]</scope>
    <source>
        <strain evidence="1 2">CBS 102.39</strain>
    </source>
</reference>
<proteinExistence type="predicted"/>